<feature type="domain" description="Calcineurin-like phosphoesterase" evidence="5">
    <location>
        <begin position="4"/>
        <end position="191"/>
    </location>
</feature>
<dbReference type="Pfam" id="PF00149">
    <property type="entry name" value="Metallophos"/>
    <property type="match status" value="1"/>
</dbReference>
<gene>
    <name evidence="6" type="ORF">HQN59_15950</name>
</gene>
<dbReference type="InterPro" id="IPR029052">
    <property type="entry name" value="Metallo-depent_PP-like"/>
</dbReference>
<dbReference type="AlphaFoldDB" id="A0A7Y6NQ21"/>
<protein>
    <submittedName>
        <fullName evidence="6">Metallophosphoesterase</fullName>
    </submittedName>
</protein>
<keyword evidence="3" id="KW-0408">Iron</keyword>
<sequence length="267" mass="30589">MTLLLQISDPHFGTEKEHVVEALVELTHRERPDVLILSGDITQRATREQFDAARRFVDRLKVPAMLAIPGNHDLPLFNLGKRLVAPYAEYRRAFGGELEPVYESDELLVIALNTTRPWRHKDGEVSREQVDRVARRLEQATRAQLRIVVTHQPIAVTREEDEPDVLHGNQRALRRWAMSGVDLILGGHIHLPFIVRLHERALTDGSPAYVVQAGTAVSSRLRHNTCNSVNLVRHSPSESPRRCEVERWDYSGDRGRFERVVIEDLRF</sequence>
<proteinExistence type="inferred from homology"/>
<evidence type="ECO:0000259" key="5">
    <source>
        <dbReference type="Pfam" id="PF00149"/>
    </source>
</evidence>
<dbReference type="RefSeq" id="WP_176070106.1">
    <property type="nucleotide sequence ID" value="NZ_JABWMJ010000007.1"/>
</dbReference>
<evidence type="ECO:0000256" key="4">
    <source>
        <dbReference type="ARBA" id="ARBA00025742"/>
    </source>
</evidence>
<organism evidence="6 7">
    <name type="scientific">Piscinibacter koreensis</name>
    <dbReference type="NCBI Taxonomy" id="2742824"/>
    <lineage>
        <taxon>Bacteria</taxon>
        <taxon>Pseudomonadati</taxon>
        <taxon>Pseudomonadota</taxon>
        <taxon>Betaproteobacteria</taxon>
        <taxon>Burkholderiales</taxon>
        <taxon>Sphaerotilaceae</taxon>
        <taxon>Piscinibacter</taxon>
    </lineage>
</organism>
<keyword evidence="1" id="KW-0479">Metal-binding</keyword>
<evidence type="ECO:0000313" key="7">
    <source>
        <dbReference type="Proteomes" id="UP000529637"/>
    </source>
</evidence>
<name>A0A7Y6NQ21_9BURK</name>
<dbReference type="EMBL" id="JABWMJ010000007">
    <property type="protein sequence ID" value="NUZ07255.1"/>
    <property type="molecule type" value="Genomic_DNA"/>
</dbReference>
<accession>A0A7Y6NQ21</accession>
<dbReference type="GO" id="GO:0016787">
    <property type="term" value="F:hydrolase activity"/>
    <property type="evidence" value="ECO:0007669"/>
    <property type="project" value="UniProtKB-KW"/>
</dbReference>
<comment type="similarity">
    <text evidence="4">Belongs to the cyclic nucleotide phosphodiesterase class-III family.</text>
</comment>
<evidence type="ECO:0000256" key="2">
    <source>
        <dbReference type="ARBA" id="ARBA00022801"/>
    </source>
</evidence>
<dbReference type="SUPFAM" id="SSF56300">
    <property type="entry name" value="Metallo-dependent phosphatases"/>
    <property type="match status" value="1"/>
</dbReference>
<dbReference type="InterPro" id="IPR004843">
    <property type="entry name" value="Calcineurin-like_PHP"/>
</dbReference>
<comment type="caution">
    <text evidence="6">The sequence shown here is derived from an EMBL/GenBank/DDBJ whole genome shotgun (WGS) entry which is preliminary data.</text>
</comment>
<evidence type="ECO:0000313" key="6">
    <source>
        <dbReference type="EMBL" id="NUZ07255.1"/>
    </source>
</evidence>
<dbReference type="PANTHER" id="PTHR42988:SF2">
    <property type="entry name" value="CYCLIC NUCLEOTIDE PHOSPHODIESTERASE CBUA0032-RELATED"/>
    <property type="match status" value="1"/>
</dbReference>
<dbReference type="Gene3D" id="3.60.21.10">
    <property type="match status" value="1"/>
</dbReference>
<dbReference type="Proteomes" id="UP000529637">
    <property type="component" value="Unassembled WGS sequence"/>
</dbReference>
<dbReference type="InterPro" id="IPR050884">
    <property type="entry name" value="CNP_phosphodiesterase-III"/>
</dbReference>
<evidence type="ECO:0000256" key="3">
    <source>
        <dbReference type="ARBA" id="ARBA00023004"/>
    </source>
</evidence>
<dbReference type="GO" id="GO:0046872">
    <property type="term" value="F:metal ion binding"/>
    <property type="evidence" value="ECO:0007669"/>
    <property type="project" value="UniProtKB-KW"/>
</dbReference>
<keyword evidence="7" id="KW-1185">Reference proteome</keyword>
<evidence type="ECO:0000256" key="1">
    <source>
        <dbReference type="ARBA" id="ARBA00022723"/>
    </source>
</evidence>
<reference evidence="6 7" key="1">
    <citation type="submission" date="2020-06" db="EMBL/GenBank/DDBJ databases">
        <title>Schlegella sp. ID0723 isolated from air conditioner.</title>
        <authorList>
            <person name="Kim D.Y."/>
            <person name="Kim D.-U."/>
        </authorList>
    </citation>
    <scope>NUCLEOTIDE SEQUENCE [LARGE SCALE GENOMIC DNA]</scope>
    <source>
        <strain evidence="6 7">ID0723</strain>
    </source>
</reference>
<keyword evidence="2" id="KW-0378">Hydrolase</keyword>
<dbReference type="PANTHER" id="PTHR42988">
    <property type="entry name" value="PHOSPHOHYDROLASE"/>
    <property type="match status" value="1"/>
</dbReference>